<protein>
    <recommendedName>
        <fullName evidence="1">DNA/RNA-binding domain-containing protein</fullName>
    </recommendedName>
</protein>
<dbReference type="GO" id="GO:0000184">
    <property type="term" value="P:nuclear-transcribed mRNA catabolic process, nonsense-mediated decay"/>
    <property type="evidence" value="ECO:0007669"/>
    <property type="project" value="TreeGrafter"/>
</dbReference>
<dbReference type="PANTHER" id="PTHR15696:SF0">
    <property type="entry name" value="TELOMERASE-BINDING PROTEIN EST1A"/>
    <property type="match status" value="1"/>
</dbReference>
<feature type="domain" description="DNA/RNA-binding" evidence="1">
    <location>
        <begin position="67"/>
        <end position="154"/>
    </location>
</feature>
<evidence type="ECO:0000313" key="2">
    <source>
        <dbReference type="EMBL" id="KAK8767430.1"/>
    </source>
</evidence>
<dbReference type="GO" id="GO:0042162">
    <property type="term" value="F:telomeric DNA binding"/>
    <property type="evidence" value="ECO:0007669"/>
    <property type="project" value="TreeGrafter"/>
</dbReference>
<name>A0AAQ4DY90_AMBAM</name>
<dbReference type="GO" id="GO:0070034">
    <property type="term" value="F:telomerase RNA binding"/>
    <property type="evidence" value="ECO:0007669"/>
    <property type="project" value="TreeGrafter"/>
</dbReference>
<reference evidence="2 3" key="1">
    <citation type="journal article" date="2023" name="Arcadia Sci">
        <title>De novo assembly of a long-read Amblyomma americanum tick genome.</title>
        <authorList>
            <person name="Chou S."/>
            <person name="Poskanzer K.E."/>
            <person name="Rollins M."/>
            <person name="Thuy-Boun P.S."/>
        </authorList>
    </citation>
    <scope>NUCLEOTIDE SEQUENCE [LARGE SCALE GENOMIC DNA]</scope>
    <source>
        <strain evidence="2">F_SG_1</strain>
        <tissue evidence="2">Salivary glands</tissue>
    </source>
</reference>
<dbReference type="InterPro" id="IPR045153">
    <property type="entry name" value="Est1/Ebs1-like"/>
</dbReference>
<dbReference type="AlphaFoldDB" id="A0AAQ4DY90"/>
<dbReference type="Gene3D" id="3.40.50.1010">
    <property type="entry name" value="5'-nuclease"/>
    <property type="match status" value="1"/>
</dbReference>
<dbReference type="PANTHER" id="PTHR15696">
    <property type="entry name" value="SMG-7 SUPPRESSOR WITH MORPHOLOGICAL EFFECT ON GENITALIA PROTEIN 7"/>
    <property type="match status" value="1"/>
</dbReference>
<dbReference type="Proteomes" id="UP001321473">
    <property type="component" value="Unassembled WGS sequence"/>
</dbReference>
<dbReference type="Pfam" id="PF10373">
    <property type="entry name" value="EST1_DNA_bind"/>
    <property type="match status" value="1"/>
</dbReference>
<dbReference type="EMBL" id="JARKHS020025469">
    <property type="protein sequence ID" value="KAK8767430.1"/>
    <property type="molecule type" value="Genomic_DNA"/>
</dbReference>
<comment type="caution">
    <text evidence="2">The sequence shown here is derived from an EMBL/GenBank/DDBJ whole genome shotgun (WGS) entry which is preliminary data.</text>
</comment>
<keyword evidence="3" id="KW-1185">Reference proteome</keyword>
<accession>A0AAQ4DY90</accession>
<dbReference type="GO" id="GO:0005697">
    <property type="term" value="C:telomerase holoenzyme complex"/>
    <property type="evidence" value="ECO:0007669"/>
    <property type="project" value="TreeGrafter"/>
</dbReference>
<organism evidence="2 3">
    <name type="scientific">Amblyomma americanum</name>
    <name type="common">Lone star tick</name>
    <dbReference type="NCBI Taxonomy" id="6943"/>
    <lineage>
        <taxon>Eukaryota</taxon>
        <taxon>Metazoa</taxon>
        <taxon>Ecdysozoa</taxon>
        <taxon>Arthropoda</taxon>
        <taxon>Chelicerata</taxon>
        <taxon>Arachnida</taxon>
        <taxon>Acari</taxon>
        <taxon>Parasitiformes</taxon>
        <taxon>Ixodida</taxon>
        <taxon>Ixodoidea</taxon>
        <taxon>Ixodidae</taxon>
        <taxon>Amblyomminae</taxon>
        <taxon>Amblyomma</taxon>
    </lineage>
</organism>
<evidence type="ECO:0000259" key="1">
    <source>
        <dbReference type="Pfam" id="PF10373"/>
    </source>
</evidence>
<dbReference type="InterPro" id="IPR018834">
    <property type="entry name" value="DNA/RNA-bd_Est1-type"/>
</dbReference>
<gene>
    <name evidence="2" type="ORF">V5799_005792</name>
</gene>
<evidence type="ECO:0000313" key="3">
    <source>
        <dbReference type="Proteomes" id="UP001321473"/>
    </source>
</evidence>
<sequence length="331" mass="37724">MDECPYFREEAKIQLLNLVDEGTVFYENLLYKFEETHGYSLNQFFDPEMHGLLGTGSSPSLGVSLSDDPADLLPSLKVWTDWMSGQKRLWVPPPSPCEHNTSVKGNIRTTFADLLTVLLKLNLNDVTFYKDPAEDRELVTLPEDATLSSFVPLLGAPQEAFYVQVPCNRERARSYLRIGRIQFFGDYLSSDTESESKKEVTYDSSDEELELGDSLDDQTAPFTSSEEEQEIHKLWTKKEQLRPAKQHERHHACIRAVLQEHQSKQAFILKIRPRYLIPDTNSFIDHLPLVKKLVADGRFYVYVSIVVLNELHGLARGGARPAQDAQTTARM</sequence>
<proteinExistence type="predicted"/>